<dbReference type="NCBIfam" id="NF038151">
    <property type="entry name" value="lanthi_synth_III"/>
    <property type="match status" value="1"/>
</dbReference>
<protein>
    <submittedName>
        <fullName evidence="2">Class III lanthionine synthetase LanKC</fullName>
    </submittedName>
</protein>
<dbReference type="Gene3D" id="3.30.200.20">
    <property type="entry name" value="Phosphorylase Kinase, domain 1"/>
    <property type="match status" value="1"/>
</dbReference>
<dbReference type="InterPro" id="IPR057929">
    <property type="entry name" value="RamC_N"/>
</dbReference>
<dbReference type="PROSITE" id="PS50011">
    <property type="entry name" value="PROTEIN_KINASE_DOM"/>
    <property type="match status" value="1"/>
</dbReference>
<keyword evidence="3" id="KW-1185">Reference proteome</keyword>
<dbReference type="InterPro" id="IPR007822">
    <property type="entry name" value="LANC-like"/>
</dbReference>
<dbReference type="CDD" id="cd04791">
    <property type="entry name" value="LanC_SerThrkinase"/>
    <property type="match status" value="1"/>
</dbReference>
<sequence length="907" mass="99729">MLVDWEQMLSYMTHHPRWFENFTRRSPSSDFLRHYREIMPGGWPLRRHGYWMIAEPPDTPMPDQGWKLHVSATSGTGADTLRLALPVLRDAGVRFKFLMDPAALMEANGKSYGRGSSGKFIAVYPADEQQFHAVAEDLTKALAGFEGPYILSDRRYPGSRVVFYRYGGFKSLPKLRPTGLRELMIAEPDGTLVRDLRTPYWSMPDWADDPVARKFAPSREIDSETTALAGGRFTVESAISFSNRGGIYKGIDTEAGAEVVLREARPGVQVGPKGRDAVDLLRHEYDLLSDLADTGLFVRPISFFTQWEHAFVAQEYIEGSHIGYLSITQNPVYSLDLSPESLTEYYQRFRGLWLQVAEAVAVAHERGIVLGDLSTTNVMVTPDDKVQVIDLECAFHEGVDEGARMCTWGMVTKKAATSQTGDRRSDYYALGGVLLSCVLVCAQVDAVNRDIPRQLLKEVAADLNLPVELTSLIEDLRDEDAPLPDPDVIRKRIADIPFGTAWQTAPPLAKPLVPDPISSDSLHKRIDATLEGVVEYMCTTADLSREDRLFPSDLLVFETNPLSLAYGAYGTLYALHVLGAEVSDPFLSWALRHSTGHDAMPPGLYYGSAGVAWALSAMGHQELAVQTLRTAGEHPLLLDEPGILAGSAGHAMACLRLWRDTGLTEFLDRAREIGAQLAKTAVREDDRAHWPVDEDTTIIGYGQGASGVAMFLLGLHAATGDRDVLALGRAALDFDLSCAEPTPSGFLSFPAAVATDGKPSESLRQYWDKGTAGVLTTLLRYHHVTGDPALRQWIEDILPDVRHKFVAFPQLFHGASGIGNALLDAYEFLGDPELLGDAQRSAAVVLCNATERPEGIVFPGEQVMRESCDLASGSAGVALFLDRLRRARPGARTNPNFVLDDLLERDA</sequence>
<dbReference type="EMBL" id="BAAANY010000004">
    <property type="protein sequence ID" value="GAA1664175.1"/>
    <property type="molecule type" value="Genomic_DNA"/>
</dbReference>
<dbReference type="SMART" id="SM01260">
    <property type="entry name" value="LANC_like"/>
    <property type="match status" value="1"/>
</dbReference>
<proteinExistence type="predicted"/>
<accession>A0ABN2G348</accession>
<dbReference type="InterPro" id="IPR053524">
    <property type="entry name" value="Aerial_hyphae_peptide-synth"/>
</dbReference>
<dbReference type="InterPro" id="IPR000719">
    <property type="entry name" value="Prot_kinase_dom"/>
</dbReference>
<dbReference type="Pfam" id="PF25816">
    <property type="entry name" value="RamC_N"/>
    <property type="match status" value="1"/>
</dbReference>
<dbReference type="PRINTS" id="PR01950">
    <property type="entry name" value="LANCSUPER"/>
</dbReference>
<organism evidence="2 3">
    <name type="scientific">Fodinicola feengrottensis</name>
    <dbReference type="NCBI Taxonomy" id="435914"/>
    <lineage>
        <taxon>Bacteria</taxon>
        <taxon>Bacillati</taxon>
        <taxon>Actinomycetota</taxon>
        <taxon>Actinomycetes</taxon>
        <taxon>Mycobacteriales</taxon>
        <taxon>Fodinicola</taxon>
    </lineage>
</organism>
<gene>
    <name evidence="2" type="primary">lanKC</name>
    <name evidence="2" type="ORF">GCM10009765_12160</name>
</gene>
<feature type="domain" description="Protein kinase" evidence="1">
    <location>
        <begin position="233"/>
        <end position="563"/>
    </location>
</feature>
<name>A0ABN2G348_9ACTN</name>
<evidence type="ECO:0000313" key="2">
    <source>
        <dbReference type="EMBL" id="GAA1664175.1"/>
    </source>
</evidence>
<dbReference type="Gene3D" id="1.50.10.20">
    <property type="match status" value="1"/>
</dbReference>
<dbReference type="Gene3D" id="1.10.510.10">
    <property type="entry name" value="Transferase(Phosphotransferase) domain 1"/>
    <property type="match status" value="1"/>
</dbReference>
<comment type="caution">
    <text evidence="2">The sequence shown here is derived from an EMBL/GenBank/DDBJ whole genome shotgun (WGS) entry which is preliminary data.</text>
</comment>
<dbReference type="InterPro" id="IPR058053">
    <property type="entry name" value="RamC_C"/>
</dbReference>
<dbReference type="Proteomes" id="UP001500618">
    <property type="component" value="Unassembled WGS sequence"/>
</dbReference>
<dbReference type="InterPro" id="IPR011009">
    <property type="entry name" value="Kinase-like_dom_sf"/>
</dbReference>
<reference evidence="2 3" key="1">
    <citation type="journal article" date="2019" name="Int. J. Syst. Evol. Microbiol.">
        <title>The Global Catalogue of Microorganisms (GCM) 10K type strain sequencing project: providing services to taxonomists for standard genome sequencing and annotation.</title>
        <authorList>
            <consortium name="The Broad Institute Genomics Platform"/>
            <consortium name="The Broad Institute Genome Sequencing Center for Infectious Disease"/>
            <person name="Wu L."/>
            <person name="Ma J."/>
        </authorList>
    </citation>
    <scope>NUCLEOTIDE SEQUENCE [LARGE SCALE GENOMIC DNA]</scope>
    <source>
        <strain evidence="2 3">JCM 14718</strain>
    </source>
</reference>
<dbReference type="Pfam" id="PF05147">
    <property type="entry name" value="LANC_like"/>
    <property type="match status" value="1"/>
</dbReference>
<dbReference type="SUPFAM" id="SSF56112">
    <property type="entry name" value="Protein kinase-like (PK-like)"/>
    <property type="match status" value="1"/>
</dbReference>
<dbReference type="SUPFAM" id="SSF158745">
    <property type="entry name" value="LanC-like"/>
    <property type="match status" value="1"/>
</dbReference>
<evidence type="ECO:0000259" key="1">
    <source>
        <dbReference type="PROSITE" id="PS50011"/>
    </source>
</evidence>
<evidence type="ECO:0000313" key="3">
    <source>
        <dbReference type="Proteomes" id="UP001500618"/>
    </source>
</evidence>